<proteinExistence type="predicted"/>
<name>A0A8B6MBC3_METTU</name>
<sequence>MALTAEQLRIAAEIDAATQKLARAGQDDVTIFAGMADHMADFKWLMDVSKQGDMDELGRRFAGFHHYARILETIAAGIQSGAMKAPR</sequence>
<protein>
    <recommendedName>
        <fullName evidence="3">Arylsulfatase regulatory protein</fullName>
    </recommendedName>
</protein>
<accession>A0A8B6MBC3</accession>
<evidence type="ECO:0000313" key="2">
    <source>
        <dbReference type="Proteomes" id="UP000485880"/>
    </source>
</evidence>
<comment type="caution">
    <text evidence="1">The sequence shown here is derived from an EMBL/GenBank/DDBJ whole genome shotgun (WGS) entry which is preliminary data.</text>
</comment>
<dbReference type="AlphaFoldDB" id="A0A8B6MBC3"/>
<dbReference type="EMBL" id="CABFMQ020000096">
    <property type="protein sequence ID" value="VTZ51368.1"/>
    <property type="molecule type" value="Genomic_DNA"/>
</dbReference>
<dbReference type="RefSeq" id="WP_174513194.1">
    <property type="nucleotide sequence ID" value="NZ_CABFMQ020000096.1"/>
</dbReference>
<keyword evidence="2" id="KW-1185">Reference proteome</keyword>
<organism evidence="1 2">
    <name type="scientific">Methylocella tundrae</name>
    <dbReference type="NCBI Taxonomy" id="227605"/>
    <lineage>
        <taxon>Bacteria</taxon>
        <taxon>Pseudomonadati</taxon>
        <taxon>Pseudomonadota</taxon>
        <taxon>Alphaproteobacteria</taxon>
        <taxon>Hyphomicrobiales</taxon>
        <taxon>Beijerinckiaceae</taxon>
        <taxon>Methylocella</taxon>
    </lineage>
</organism>
<reference evidence="1 2" key="1">
    <citation type="submission" date="2019-05" db="EMBL/GenBank/DDBJ databases">
        <authorList>
            <person name="Farhan Ul Haque M."/>
        </authorList>
    </citation>
    <scope>NUCLEOTIDE SEQUENCE [LARGE SCALE GENOMIC DNA]</scope>
    <source>
        <strain evidence="1">2</strain>
    </source>
</reference>
<gene>
    <name evidence="1" type="ORF">MPC4_380006</name>
</gene>
<evidence type="ECO:0000313" key="1">
    <source>
        <dbReference type="EMBL" id="VTZ51368.1"/>
    </source>
</evidence>
<dbReference type="Proteomes" id="UP000485880">
    <property type="component" value="Unassembled WGS sequence"/>
</dbReference>
<evidence type="ECO:0008006" key="3">
    <source>
        <dbReference type="Google" id="ProtNLM"/>
    </source>
</evidence>